<organism evidence="1 2">
    <name type="scientific">Castilleja foliolosa</name>
    <dbReference type="NCBI Taxonomy" id="1961234"/>
    <lineage>
        <taxon>Eukaryota</taxon>
        <taxon>Viridiplantae</taxon>
        <taxon>Streptophyta</taxon>
        <taxon>Embryophyta</taxon>
        <taxon>Tracheophyta</taxon>
        <taxon>Spermatophyta</taxon>
        <taxon>Magnoliopsida</taxon>
        <taxon>eudicotyledons</taxon>
        <taxon>Gunneridae</taxon>
        <taxon>Pentapetalae</taxon>
        <taxon>asterids</taxon>
        <taxon>lamiids</taxon>
        <taxon>Lamiales</taxon>
        <taxon>Orobanchaceae</taxon>
        <taxon>Pedicularideae</taxon>
        <taxon>Castillejinae</taxon>
        <taxon>Castilleja</taxon>
    </lineage>
</organism>
<protein>
    <submittedName>
        <fullName evidence="1">Uncharacterized protein</fullName>
    </submittedName>
</protein>
<reference evidence="2" key="1">
    <citation type="journal article" date="2024" name="IScience">
        <title>Strigolactones Initiate the Formation of Haustorium-like Structures in Castilleja.</title>
        <authorList>
            <person name="Buerger M."/>
            <person name="Peterson D."/>
            <person name="Chory J."/>
        </authorList>
    </citation>
    <scope>NUCLEOTIDE SEQUENCE [LARGE SCALE GENOMIC DNA]</scope>
</reference>
<dbReference type="Proteomes" id="UP001632038">
    <property type="component" value="Unassembled WGS sequence"/>
</dbReference>
<comment type="caution">
    <text evidence="1">The sequence shown here is derived from an EMBL/GenBank/DDBJ whole genome shotgun (WGS) entry which is preliminary data.</text>
</comment>
<keyword evidence="2" id="KW-1185">Reference proteome</keyword>
<proteinExistence type="predicted"/>
<evidence type="ECO:0000313" key="2">
    <source>
        <dbReference type="Proteomes" id="UP001632038"/>
    </source>
</evidence>
<evidence type="ECO:0000313" key="1">
    <source>
        <dbReference type="EMBL" id="KAL3613642.1"/>
    </source>
</evidence>
<accession>A0ABD3B8P9</accession>
<dbReference type="EMBL" id="JAVIJP010000107">
    <property type="protein sequence ID" value="KAL3613642.1"/>
    <property type="molecule type" value="Genomic_DNA"/>
</dbReference>
<sequence length="44" mass="5032">MKIIAMVMAIVGFASYPYQNYLDDVEMRKNRNDGGDNELNEDSC</sequence>
<dbReference type="AlphaFoldDB" id="A0ABD3B8P9"/>
<gene>
    <name evidence="1" type="ORF">CASFOL_041716</name>
</gene>
<name>A0ABD3B8P9_9LAMI</name>